<organism evidence="2 5">
    <name type="scientific">Pyrobaculum aerophilum</name>
    <dbReference type="NCBI Taxonomy" id="13773"/>
    <lineage>
        <taxon>Archaea</taxon>
        <taxon>Thermoproteota</taxon>
        <taxon>Thermoprotei</taxon>
        <taxon>Thermoproteales</taxon>
        <taxon>Thermoproteaceae</taxon>
        <taxon>Pyrobaculum</taxon>
    </lineage>
</organism>
<feature type="transmembrane region" description="Helical" evidence="1">
    <location>
        <begin position="142"/>
        <end position="160"/>
    </location>
</feature>
<feature type="transmembrane region" description="Helical" evidence="1">
    <location>
        <begin position="101"/>
        <end position="122"/>
    </location>
</feature>
<proteinExistence type="predicted"/>
<comment type="caution">
    <text evidence="2">The sequence shown here is derived from an EMBL/GenBank/DDBJ whole genome shotgun (WGS) entry which is preliminary data.</text>
</comment>
<dbReference type="EMBL" id="NMUF01000017">
    <property type="protein sequence ID" value="RFA98408.1"/>
    <property type="molecule type" value="Genomic_DNA"/>
</dbReference>
<evidence type="ECO:0000313" key="5">
    <source>
        <dbReference type="Proteomes" id="UP000257123"/>
    </source>
</evidence>
<keyword evidence="1" id="KW-0812">Transmembrane</keyword>
<sequence length="166" mass="18548">MPLLLYSYVKELNPEFMARLGAGTTGLGVYLYTISQIWYYACRISLRYASWGGAVFFLIFLSTYGRYVAVFPLLLALVIYIITPLQMGIKLGVFTGWPRAALWFILWNLIGAIIAFIPASLLGLERTPWMWYVEPPISPIKAAVLGLAGVLATVLLGFAWKSLNKC</sequence>
<gene>
    <name evidence="2" type="ORF">CGL51_10520</name>
    <name evidence="3" type="ORF">CGL52_07210</name>
</gene>
<evidence type="ECO:0000313" key="4">
    <source>
        <dbReference type="Proteomes" id="UP000256877"/>
    </source>
</evidence>
<protein>
    <submittedName>
        <fullName evidence="2">Uncharacterized protein</fullName>
    </submittedName>
</protein>
<dbReference type="Proteomes" id="UP000257123">
    <property type="component" value="Unassembled WGS sequence"/>
</dbReference>
<reference evidence="4 5" key="1">
    <citation type="submission" date="2017-07" db="EMBL/GenBank/DDBJ databases">
        <title>Draft genome sequence of aerobic hyperthermophilic archaea, Pyrobaculum aerophilum YKB31 and YKB32.</title>
        <authorList>
            <person name="Mochizuki T."/>
            <person name="Berliner A.J."/>
            <person name="Yoshida-Takashima Y."/>
            <person name="Takaki Y."/>
            <person name="Nunoura T."/>
            <person name="Takai K."/>
        </authorList>
    </citation>
    <scope>NUCLEOTIDE SEQUENCE [LARGE SCALE GENOMIC DNA]</scope>
    <source>
        <strain evidence="2 5">YKB31</strain>
        <strain evidence="3 4">YKB32</strain>
    </source>
</reference>
<dbReference type="Proteomes" id="UP000256877">
    <property type="component" value="Unassembled WGS sequence"/>
</dbReference>
<dbReference type="RefSeq" id="WP_116421699.1">
    <property type="nucleotide sequence ID" value="NZ_DAIOPL010000015.1"/>
</dbReference>
<dbReference type="EMBL" id="NMUE01000039">
    <property type="protein sequence ID" value="RFA94304.1"/>
    <property type="molecule type" value="Genomic_DNA"/>
</dbReference>
<keyword evidence="1" id="KW-0472">Membrane</keyword>
<evidence type="ECO:0000313" key="3">
    <source>
        <dbReference type="EMBL" id="RFA98408.1"/>
    </source>
</evidence>
<evidence type="ECO:0000313" key="2">
    <source>
        <dbReference type="EMBL" id="RFA94304.1"/>
    </source>
</evidence>
<feature type="transmembrane region" description="Helical" evidence="1">
    <location>
        <begin position="70"/>
        <end position="89"/>
    </location>
</feature>
<name>A0A371QVV6_9CREN</name>
<feature type="transmembrane region" description="Helical" evidence="1">
    <location>
        <begin position="20"/>
        <end position="41"/>
    </location>
</feature>
<keyword evidence="1" id="KW-1133">Transmembrane helix</keyword>
<feature type="transmembrane region" description="Helical" evidence="1">
    <location>
        <begin position="48"/>
        <end position="64"/>
    </location>
</feature>
<accession>A0A371QVV6</accession>
<evidence type="ECO:0000256" key="1">
    <source>
        <dbReference type="SAM" id="Phobius"/>
    </source>
</evidence>
<dbReference type="AlphaFoldDB" id="A0A371QVV6"/>